<sequence length="86" mass="9358">MNSSVPIFDPFPVYSPTNPKSSSDSRLNSLITVIVVTLLFVGIVYLAYVLFLKDVILLLKAKRQRTTTEIGFGQTPRVNTQGGGVG</sequence>
<comment type="subunit">
    <text evidence="11">Interacts with the capsid protein (CP). Part of a MP-CP-viral DNA complex.</text>
</comment>
<dbReference type="InterPro" id="IPR002621">
    <property type="entry name" value="Gemini_mov"/>
</dbReference>
<feature type="compositionally biased region" description="Polar residues" evidence="12">
    <location>
        <begin position="15"/>
        <end position="25"/>
    </location>
</feature>
<dbReference type="EMBL" id="MF148248">
    <property type="protein sequence ID" value="AWB97032.1"/>
    <property type="molecule type" value="Genomic_DNA"/>
</dbReference>
<keyword evidence="10 13" id="KW-0472">Membrane</keyword>
<evidence type="ECO:0000256" key="2">
    <source>
        <dbReference type="ARBA" id="ARBA00004379"/>
    </source>
</evidence>
<organism evidence="16">
    <name type="scientific">Sweet potato symptomless virus 1</name>
    <dbReference type="NCBI Taxonomy" id="603333"/>
    <lineage>
        <taxon>Viruses</taxon>
        <taxon>Monodnaviria</taxon>
        <taxon>Shotokuvirae</taxon>
        <taxon>Cressdnaviricota</taxon>
        <taxon>Repensiviricetes</taxon>
        <taxon>Geplafuvirales</taxon>
        <taxon>Geminiviridae</taxon>
        <taxon>Mastrevirus</taxon>
        <taxon>Mastrevirus ipomoeae</taxon>
    </lineage>
</organism>
<reference evidence="17" key="3">
    <citation type="submission" date="2017-12" db="EMBL/GenBank/DDBJ databases">
        <title>Genome sequence conservation of sweet potato symptomless mastrevirus 1 infecting sweet potato in China.</title>
        <authorList>
            <person name="Qiao Q."/>
            <person name="Zhang Z.C."/>
            <person name="Zhao X.L."/>
            <person name="Wang Y.J."/>
            <person name="Qin Y.H."/>
            <person name="Zhang D.S."/>
            <person name="Wang S."/>
            <person name="Tian Y.T."/>
        </authorList>
    </citation>
    <scope>NUCLEOTIDE SEQUENCE</scope>
    <source>
        <strain evidence="17">Hebei-17-15</strain>
        <strain evidence="18">Henan-17-17</strain>
        <strain evidence="19">Jiangsu-17-2</strain>
    </source>
</reference>
<evidence type="ECO:0000256" key="3">
    <source>
        <dbReference type="ARBA" id="ARBA00010512"/>
    </source>
</evidence>
<evidence type="ECO:0000313" key="18">
    <source>
        <dbReference type="EMBL" id="AWO14286.1"/>
    </source>
</evidence>
<comment type="function">
    <text evidence="1">Involved in the viral transport within, and between cells.</text>
</comment>
<feature type="region of interest" description="Disordered" evidence="12">
    <location>
        <begin position="1"/>
        <end position="25"/>
    </location>
</feature>
<dbReference type="GO" id="GO:0016020">
    <property type="term" value="C:membrane"/>
    <property type="evidence" value="ECO:0007669"/>
    <property type="project" value="InterPro"/>
</dbReference>
<comment type="subcellular location">
    <subcellularLocation>
        <location evidence="2">Host membrane</location>
        <topology evidence="2">Single-pass membrane protein</topology>
    </subcellularLocation>
</comment>
<evidence type="ECO:0000313" key="19">
    <source>
        <dbReference type="EMBL" id="AWO14291.1"/>
    </source>
</evidence>
<keyword evidence="7" id="KW-1043">Host membrane</keyword>
<evidence type="ECO:0000256" key="8">
    <source>
        <dbReference type="ARBA" id="ARBA00022989"/>
    </source>
</evidence>
<dbReference type="EMBL" id="MG603669">
    <property type="protein sequence ID" value="AWO14281.1"/>
    <property type="molecule type" value="Genomic_DNA"/>
</dbReference>
<evidence type="ECO:0000256" key="12">
    <source>
        <dbReference type="SAM" id="MobiDB-lite"/>
    </source>
</evidence>
<comment type="similarity">
    <text evidence="3">Belongs to the mastrevirus movement protein family.</text>
</comment>
<dbReference type="GO" id="GO:0033644">
    <property type="term" value="C:host cell membrane"/>
    <property type="evidence" value="ECO:0007669"/>
    <property type="project" value="UniProtKB-SubCell"/>
</dbReference>
<keyword evidence="8 13" id="KW-1133">Transmembrane helix</keyword>
<evidence type="ECO:0000256" key="13">
    <source>
        <dbReference type="SAM" id="Phobius"/>
    </source>
</evidence>
<evidence type="ECO:0000313" key="16">
    <source>
        <dbReference type="EMBL" id="AWB97032.1"/>
    </source>
</evidence>
<evidence type="ECO:0000313" key="14">
    <source>
        <dbReference type="EMBL" id="ARR74911.1"/>
    </source>
</evidence>
<dbReference type="Pfam" id="PF01708">
    <property type="entry name" value="Gemini_mov"/>
    <property type="match status" value="1"/>
</dbReference>
<evidence type="ECO:0000256" key="5">
    <source>
        <dbReference type="ARBA" id="ARBA00022448"/>
    </source>
</evidence>
<dbReference type="EMBL" id="MG603671">
    <property type="protein sequence ID" value="AWO14291.1"/>
    <property type="molecule type" value="Genomic_DNA"/>
</dbReference>
<evidence type="ECO:0000256" key="10">
    <source>
        <dbReference type="ARBA" id="ARBA00023136"/>
    </source>
</evidence>
<gene>
    <name evidence="16" type="primary">V2</name>
    <name evidence="14" type="synonym">V1</name>
</gene>
<reference evidence="16" key="2">
    <citation type="submission" date="2017-05" db="EMBL/GenBank/DDBJ databases">
        <authorList>
            <person name="Song R."/>
            <person name="Chenine A.L."/>
            <person name="Ruprecht R.M."/>
        </authorList>
    </citation>
    <scope>NUCLEOTIDE SEQUENCE</scope>
    <source>
        <strain evidence="16">Korea</strain>
    </source>
</reference>
<evidence type="ECO:0000256" key="7">
    <source>
        <dbReference type="ARBA" id="ARBA00022870"/>
    </source>
</evidence>
<evidence type="ECO:0000256" key="1">
    <source>
        <dbReference type="ARBA" id="ARBA00002157"/>
    </source>
</evidence>
<evidence type="ECO:0000256" key="9">
    <source>
        <dbReference type="ARBA" id="ARBA00023031"/>
    </source>
</evidence>
<dbReference type="OrthoDB" id="27971at10239"/>
<dbReference type="Proteomes" id="UP000249925">
    <property type="component" value="Segment"/>
</dbReference>
<name>A0A2S0X0H8_9GEMI</name>
<dbReference type="GO" id="GO:0046740">
    <property type="term" value="P:transport of virus in host, cell to cell"/>
    <property type="evidence" value="ECO:0007669"/>
    <property type="project" value="UniProtKB-KW"/>
</dbReference>
<accession>A0A2S0X0H8</accession>
<keyword evidence="9" id="KW-0916">Viral movement protein</keyword>
<dbReference type="EMBL" id="MG603670">
    <property type="protein sequence ID" value="AWO14286.1"/>
    <property type="molecule type" value="Genomic_DNA"/>
</dbReference>
<evidence type="ECO:0000256" key="11">
    <source>
        <dbReference type="ARBA" id="ARBA00025953"/>
    </source>
</evidence>
<evidence type="ECO:0000313" key="17">
    <source>
        <dbReference type="EMBL" id="AWO14281.1"/>
    </source>
</evidence>
<proteinExistence type="inferred from homology"/>
<dbReference type="EMBL" id="KY565237">
    <property type="protein sequence ID" value="ARR74916.1"/>
    <property type="molecule type" value="Genomic_DNA"/>
</dbReference>
<dbReference type="EMBL" id="KY565236">
    <property type="protein sequence ID" value="ARR74911.1"/>
    <property type="molecule type" value="Genomic_DNA"/>
</dbReference>
<reference evidence="14" key="1">
    <citation type="journal article" date="2017" name="Arch. Virol.">
        <title>Genome characterization of sweet potato symptomless virus 1: a mastrevirus with an unusual nonanucleotide sequence.</title>
        <authorList>
            <person name="Cao M."/>
            <person name="Lan P."/>
            <person name="Li F."/>
            <person name="Abad J."/>
            <person name="Zhou C."/>
            <person name="Li R."/>
        </authorList>
    </citation>
    <scope>NUCLEOTIDE SEQUENCE [LARGE SCALE GENOMIC DNA]</scope>
    <source>
        <strain evidence="14">Z01057a</strain>
        <strain evidence="15">Z01057b</strain>
    </source>
</reference>
<evidence type="ECO:0000313" key="15">
    <source>
        <dbReference type="EMBL" id="ARR74916.1"/>
    </source>
</evidence>
<feature type="transmembrane region" description="Helical" evidence="13">
    <location>
        <begin position="30"/>
        <end position="52"/>
    </location>
</feature>
<evidence type="ECO:0000256" key="6">
    <source>
        <dbReference type="ARBA" id="ARBA00022692"/>
    </source>
</evidence>
<evidence type="ECO:0000256" key="4">
    <source>
        <dbReference type="ARBA" id="ARBA00014660"/>
    </source>
</evidence>
<keyword evidence="6 13" id="KW-0812">Transmembrane</keyword>
<keyword evidence="5" id="KW-0813">Transport</keyword>
<protein>
    <recommendedName>
        <fullName evidence="4">Movement protein</fullName>
    </recommendedName>
</protein>